<evidence type="ECO:0000256" key="1">
    <source>
        <dbReference type="SAM" id="SignalP"/>
    </source>
</evidence>
<evidence type="ECO:0000313" key="2">
    <source>
        <dbReference type="EMBL" id="RMX44745.1"/>
    </source>
</evidence>
<reference evidence="2 3" key="1">
    <citation type="journal article" date="2018" name="Sci. Rep.">
        <title>Comparative analysis of the Pocillopora damicornis genome highlights role of immune system in coral evolution.</title>
        <authorList>
            <person name="Cunning R."/>
            <person name="Bay R.A."/>
            <person name="Gillette P."/>
            <person name="Baker A.C."/>
            <person name="Traylor-Knowles N."/>
        </authorList>
    </citation>
    <scope>NUCLEOTIDE SEQUENCE [LARGE SCALE GENOMIC DNA]</scope>
    <source>
        <strain evidence="2">RSMAS</strain>
        <tissue evidence="2">Whole animal</tissue>
    </source>
</reference>
<keyword evidence="3" id="KW-1185">Reference proteome</keyword>
<evidence type="ECO:0000313" key="3">
    <source>
        <dbReference type="Proteomes" id="UP000275408"/>
    </source>
</evidence>
<feature type="signal peptide" evidence="1">
    <location>
        <begin position="1"/>
        <end position="24"/>
    </location>
</feature>
<comment type="caution">
    <text evidence="2">The sequence shown here is derived from an EMBL/GenBank/DDBJ whole genome shotgun (WGS) entry which is preliminary data.</text>
</comment>
<dbReference type="EMBL" id="RCHS01002956">
    <property type="protein sequence ID" value="RMX44745.1"/>
    <property type="molecule type" value="Genomic_DNA"/>
</dbReference>
<dbReference type="Proteomes" id="UP000275408">
    <property type="component" value="Unassembled WGS sequence"/>
</dbReference>
<accession>A0A3M6TTN2</accession>
<sequence length="87" mass="10227">MNQLKLILLIACFTSFLFTELANAHFRLGRGMERAGEVPLEERRAALHDTGFLEARVEAKREMFLKRLENLLDKYETRVRRSEDTEN</sequence>
<protein>
    <submittedName>
        <fullName evidence="2">Uncharacterized protein</fullName>
    </submittedName>
</protein>
<organism evidence="2 3">
    <name type="scientific">Pocillopora damicornis</name>
    <name type="common">Cauliflower coral</name>
    <name type="synonym">Millepora damicornis</name>
    <dbReference type="NCBI Taxonomy" id="46731"/>
    <lineage>
        <taxon>Eukaryota</taxon>
        <taxon>Metazoa</taxon>
        <taxon>Cnidaria</taxon>
        <taxon>Anthozoa</taxon>
        <taxon>Hexacorallia</taxon>
        <taxon>Scleractinia</taxon>
        <taxon>Astrocoeniina</taxon>
        <taxon>Pocilloporidae</taxon>
        <taxon>Pocillopora</taxon>
    </lineage>
</organism>
<gene>
    <name evidence="2" type="ORF">pdam_00009165</name>
</gene>
<proteinExistence type="predicted"/>
<keyword evidence="1" id="KW-0732">Signal</keyword>
<dbReference type="AlphaFoldDB" id="A0A3M6TTN2"/>
<feature type="chain" id="PRO_5018307975" evidence="1">
    <location>
        <begin position="25"/>
        <end position="87"/>
    </location>
</feature>
<name>A0A3M6TTN2_POCDA</name>